<organism evidence="2 3">
    <name type="scientific">Aspergillus leporis</name>
    <dbReference type="NCBI Taxonomy" id="41062"/>
    <lineage>
        <taxon>Eukaryota</taxon>
        <taxon>Fungi</taxon>
        <taxon>Dikarya</taxon>
        <taxon>Ascomycota</taxon>
        <taxon>Pezizomycotina</taxon>
        <taxon>Eurotiomycetes</taxon>
        <taxon>Eurotiomycetidae</taxon>
        <taxon>Eurotiales</taxon>
        <taxon>Aspergillaceae</taxon>
        <taxon>Aspergillus</taxon>
        <taxon>Aspergillus subgen. Circumdati</taxon>
    </lineage>
</organism>
<reference evidence="2 3" key="1">
    <citation type="submission" date="2019-04" db="EMBL/GenBank/DDBJ databases">
        <title>Friends and foes A comparative genomics study of 23 Aspergillus species from section Flavi.</title>
        <authorList>
            <consortium name="DOE Joint Genome Institute"/>
            <person name="Kjaerbolling I."/>
            <person name="Vesth T."/>
            <person name="Frisvad J.C."/>
            <person name="Nybo J.L."/>
            <person name="Theobald S."/>
            <person name="Kildgaard S."/>
            <person name="Isbrandt T."/>
            <person name="Kuo A."/>
            <person name="Sato A."/>
            <person name="Lyhne E.K."/>
            <person name="Kogle M.E."/>
            <person name="Wiebenga A."/>
            <person name="Kun R.S."/>
            <person name="Lubbers R.J."/>
            <person name="Makela M.R."/>
            <person name="Barry K."/>
            <person name="Chovatia M."/>
            <person name="Clum A."/>
            <person name="Daum C."/>
            <person name="Haridas S."/>
            <person name="He G."/>
            <person name="LaButti K."/>
            <person name="Lipzen A."/>
            <person name="Mondo S."/>
            <person name="Riley R."/>
            <person name="Salamov A."/>
            <person name="Simmons B.A."/>
            <person name="Magnuson J.K."/>
            <person name="Henrissat B."/>
            <person name="Mortensen U.H."/>
            <person name="Larsen T.O."/>
            <person name="Devries R.P."/>
            <person name="Grigoriev I.V."/>
            <person name="Machida M."/>
            <person name="Baker S.E."/>
            <person name="Andersen M.R."/>
        </authorList>
    </citation>
    <scope>NUCLEOTIDE SEQUENCE [LARGE SCALE GENOMIC DNA]</scope>
    <source>
        <strain evidence="2 3">CBS 151.66</strain>
    </source>
</reference>
<proteinExistence type="predicted"/>
<dbReference type="Proteomes" id="UP000326565">
    <property type="component" value="Unassembled WGS sequence"/>
</dbReference>
<dbReference type="Pfam" id="PF11915">
    <property type="entry name" value="DUF3433"/>
    <property type="match status" value="2"/>
</dbReference>
<protein>
    <submittedName>
        <fullName evidence="2">Uncharacterized protein</fullName>
    </submittedName>
</protein>
<feature type="transmembrane region" description="Helical" evidence="1">
    <location>
        <begin position="47"/>
        <end position="67"/>
    </location>
</feature>
<feature type="transmembrane region" description="Helical" evidence="1">
    <location>
        <begin position="509"/>
        <end position="531"/>
    </location>
</feature>
<sequence>MGVIETICTSGIAFYKRATDLPTTVSIAYINIPTAIALVALSKREGASATVLFTNYSFCYGILAPITAARNRHWIAFCVSVMSLALRIFLPSLCSGLVVMTELNIVEPKMVETWPGLIDLKTQENWMVAEASHSEESSIGAEGLLFRSSEYAAASVSMPVDDENDTSMLRLNQTVYWTNLTCVDTPLHGIMPSSLPDDNTTTYSQEIISWNARNISISKASEESAGCTINLSLNSIVPNATDSFQIRYWEPPNAMKDDFQETPQATAFACMATYQYGEALVSIATNTSIVAVSVYPDTIGNLDRTSFSIDGFENLMACKYRDMSVRTISNVTTAGVTASPLDLVQVRSALDIMNLEQYERDVRNLWKRTFVATVNKMFNPTTSPAQPHAEQASVPVILKAVLGTAFVLLVFLTYKYSRRPNFLRNDPGSIAAQCGIIADLFNPTIVLARQDTDFDQATTRQLCGWAKGLWCQWNVGPEGNKLEIVSMDGCQVPLSTQATRKQQDPMPHFLVVPWFLIECLLLASALAFFGVALQHLGLGDLNTSSQAQTVILILLLYVPNVVASKISVLLASALRHVSVLEPWARLQQGLVTAEQSLLMNHSSQAPFAVLQKCARRGSGLLVVLSLACILDLMLSVVSGGLFEPQLKHFSGPSRLFAQYNPSSFLISYSAVPLDSYSLIPSGTTPDASLLPWTVPWYSFVPLAIDEPEQERTSYTAITRGIGANLTCQSLSMNHSWIDSPSGKAYWHYKPFNSETDTNCTVEIAIGSYDFTPEYLHYLTPLESICAAMTGAPIDTESTVALHCEPSIHIQDFVIQFDHVGWIQDYDPVARSLISSGELARNASASLKQYNGAMMQSIQEITAHQNSLFYQYDWPGVLTARTYERLDPRSTSIDPKVLIRAAQVTYATIFSTHFTFWRDTYLDRLPQPHSILVDGTETNGIWGLLPSTPSIVIVIALITLDIVVIVAVFVARRRRFNAPRIPKTIGSIIPWIAHSRMMRDFVGTYQWTDAEQERHLEKLGQKYSFGTFLCSDGVSRLALDYNSTHSEEEYKVHDKEATATSCIATSECTSKGSQTNEGVVDHTL</sequence>
<dbReference type="OrthoDB" id="3248909at2759"/>
<evidence type="ECO:0000256" key="1">
    <source>
        <dbReference type="SAM" id="Phobius"/>
    </source>
</evidence>
<feature type="transmembrane region" description="Helical" evidence="1">
    <location>
        <begin position="21"/>
        <end position="41"/>
    </location>
</feature>
<name>A0A5N5WZV3_9EURO</name>
<gene>
    <name evidence="2" type="ORF">BDV29DRAFT_192373</name>
</gene>
<feature type="transmembrane region" description="Helical" evidence="1">
    <location>
        <begin position="950"/>
        <end position="970"/>
    </location>
</feature>
<dbReference type="PANTHER" id="PTHR37544">
    <property type="entry name" value="SPRAY-RELATED"/>
    <property type="match status" value="1"/>
</dbReference>
<keyword evidence="3" id="KW-1185">Reference proteome</keyword>
<evidence type="ECO:0000313" key="3">
    <source>
        <dbReference type="Proteomes" id="UP000326565"/>
    </source>
</evidence>
<dbReference type="EMBL" id="ML732243">
    <property type="protein sequence ID" value="KAB8072612.1"/>
    <property type="molecule type" value="Genomic_DNA"/>
</dbReference>
<evidence type="ECO:0000313" key="2">
    <source>
        <dbReference type="EMBL" id="KAB8072612.1"/>
    </source>
</evidence>
<keyword evidence="1" id="KW-0812">Transmembrane</keyword>
<keyword evidence="1" id="KW-0472">Membrane</keyword>
<accession>A0A5N5WZV3</accession>
<dbReference type="InterPro" id="IPR021840">
    <property type="entry name" value="DUF3433"/>
</dbReference>
<feature type="transmembrane region" description="Helical" evidence="1">
    <location>
        <begin position="551"/>
        <end position="574"/>
    </location>
</feature>
<feature type="transmembrane region" description="Helical" evidence="1">
    <location>
        <begin position="396"/>
        <end position="414"/>
    </location>
</feature>
<dbReference type="AlphaFoldDB" id="A0A5N5WZV3"/>
<feature type="transmembrane region" description="Helical" evidence="1">
    <location>
        <begin position="74"/>
        <end position="100"/>
    </location>
</feature>
<dbReference type="PANTHER" id="PTHR37544:SF3">
    <property type="entry name" value="SPRAY"/>
    <property type="match status" value="1"/>
</dbReference>
<feature type="transmembrane region" description="Helical" evidence="1">
    <location>
        <begin position="620"/>
        <end position="642"/>
    </location>
</feature>
<keyword evidence="1" id="KW-1133">Transmembrane helix</keyword>